<proteinExistence type="inferred from homology"/>
<dbReference type="PANTHER" id="PTHR30193:SF37">
    <property type="entry name" value="INNER MEMBRANE ABC TRANSPORTER PERMEASE PROTEIN YCJO"/>
    <property type="match status" value="1"/>
</dbReference>
<evidence type="ECO:0000259" key="8">
    <source>
        <dbReference type="PROSITE" id="PS50928"/>
    </source>
</evidence>
<dbReference type="InterPro" id="IPR035906">
    <property type="entry name" value="MetI-like_sf"/>
</dbReference>
<keyword evidence="4 7" id="KW-0812">Transmembrane</keyword>
<comment type="caution">
    <text evidence="9">The sequence shown here is derived from an EMBL/GenBank/DDBJ whole genome shotgun (WGS) entry which is preliminary data.</text>
</comment>
<name>A0A1E3AKZ0_9FIRM</name>
<dbReference type="EMBL" id="MCGI01000005">
    <property type="protein sequence ID" value="ODM09383.1"/>
    <property type="molecule type" value="Genomic_DNA"/>
</dbReference>
<feature type="transmembrane region" description="Helical" evidence="7">
    <location>
        <begin position="273"/>
        <end position="294"/>
    </location>
</feature>
<feature type="transmembrane region" description="Helical" evidence="7">
    <location>
        <begin position="21"/>
        <end position="42"/>
    </location>
</feature>
<keyword evidence="6 7" id="KW-0472">Membrane</keyword>
<feature type="transmembrane region" description="Helical" evidence="7">
    <location>
        <begin position="117"/>
        <end position="139"/>
    </location>
</feature>
<dbReference type="PATRIC" id="fig|1432052.3.peg.5687"/>
<evidence type="ECO:0000313" key="10">
    <source>
        <dbReference type="Proteomes" id="UP000095003"/>
    </source>
</evidence>
<feature type="transmembrane region" description="Helical" evidence="7">
    <location>
        <begin position="168"/>
        <end position="190"/>
    </location>
</feature>
<dbReference type="PROSITE" id="PS50928">
    <property type="entry name" value="ABC_TM1"/>
    <property type="match status" value="1"/>
</dbReference>
<organism evidence="9 10">
    <name type="scientific">Eisenbergiella tayi</name>
    <dbReference type="NCBI Taxonomy" id="1432052"/>
    <lineage>
        <taxon>Bacteria</taxon>
        <taxon>Bacillati</taxon>
        <taxon>Bacillota</taxon>
        <taxon>Clostridia</taxon>
        <taxon>Lachnospirales</taxon>
        <taxon>Lachnospiraceae</taxon>
        <taxon>Eisenbergiella</taxon>
    </lineage>
</organism>
<reference evidence="9 10" key="1">
    <citation type="submission" date="2016-07" db="EMBL/GenBank/DDBJ databases">
        <title>Characterization of isolates of Eisenbergiella tayi derived from blood cultures, using whole genome sequencing.</title>
        <authorList>
            <person name="Burdz T."/>
            <person name="Wiebe D."/>
            <person name="Huynh C."/>
            <person name="Bernard K."/>
        </authorList>
    </citation>
    <scope>NUCLEOTIDE SEQUENCE [LARGE SCALE GENOMIC DNA]</scope>
    <source>
        <strain evidence="9 10">NML 120489</strain>
    </source>
</reference>
<feature type="domain" description="ABC transmembrane type-1" evidence="8">
    <location>
        <begin position="80"/>
        <end position="296"/>
    </location>
</feature>
<evidence type="ECO:0000256" key="1">
    <source>
        <dbReference type="ARBA" id="ARBA00004651"/>
    </source>
</evidence>
<evidence type="ECO:0000256" key="5">
    <source>
        <dbReference type="ARBA" id="ARBA00022989"/>
    </source>
</evidence>
<evidence type="ECO:0000256" key="7">
    <source>
        <dbReference type="RuleBase" id="RU363032"/>
    </source>
</evidence>
<dbReference type="GO" id="GO:0005886">
    <property type="term" value="C:plasma membrane"/>
    <property type="evidence" value="ECO:0007669"/>
    <property type="project" value="UniProtKB-SubCell"/>
</dbReference>
<keyword evidence="2 7" id="KW-0813">Transport</keyword>
<comment type="similarity">
    <text evidence="7">Belongs to the binding-protein-dependent transport system permease family.</text>
</comment>
<keyword evidence="3" id="KW-1003">Cell membrane</keyword>
<dbReference type="InterPro" id="IPR000515">
    <property type="entry name" value="MetI-like"/>
</dbReference>
<dbReference type="GO" id="GO:0055085">
    <property type="term" value="P:transmembrane transport"/>
    <property type="evidence" value="ECO:0007669"/>
    <property type="project" value="InterPro"/>
</dbReference>
<dbReference type="SUPFAM" id="SSF161098">
    <property type="entry name" value="MetI-like"/>
    <property type="match status" value="1"/>
</dbReference>
<gene>
    <name evidence="9" type="primary">lacF_37</name>
    <name evidence="9" type="ORF">BEH84_05134</name>
</gene>
<dbReference type="PANTHER" id="PTHR30193">
    <property type="entry name" value="ABC TRANSPORTER PERMEASE PROTEIN"/>
    <property type="match status" value="1"/>
</dbReference>
<evidence type="ECO:0000313" key="9">
    <source>
        <dbReference type="EMBL" id="ODM09383.1"/>
    </source>
</evidence>
<protein>
    <submittedName>
        <fullName evidence="9">Lactose transport system permease protein LacF</fullName>
    </submittedName>
</protein>
<dbReference type="CDD" id="cd06261">
    <property type="entry name" value="TM_PBP2"/>
    <property type="match status" value="1"/>
</dbReference>
<evidence type="ECO:0000256" key="4">
    <source>
        <dbReference type="ARBA" id="ARBA00022692"/>
    </source>
</evidence>
<dbReference type="GeneID" id="93302951"/>
<dbReference type="Proteomes" id="UP000095003">
    <property type="component" value="Unassembled WGS sequence"/>
</dbReference>
<dbReference type="Gene3D" id="1.10.3720.10">
    <property type="entry name" value="MetI-like"/>
    <property type="match status" value="1"/>
</dbReference>
<keyword evidence="5 7" id="KW-1133">Transmembrane helix</keyword>
<evidence type="ECO:0000256" key="3">
    <source>
        <dbReference type="ARBA" id="ARBA00022475"/>
    </source>
</evidence>
<comment type="subcellular location">
    <subcellularLocation>
        <location evidence="1 7">Cell membrane</location>
        <topology evidence="1 7">Multi-pass membrane protein</topology>
    </subcellularLocation>
</comment>
<feature type="transmembrane region" description="Helical" evidence="7">
    <location>
        <begin position="84"/>
        <end position="105"/>
    </location>
</feature>
<sequence>MGPEKKANGLAGARAKSTAKAAAVFLLPALILIVVYMIYPVIDTFVTSAYSWNGISSNKIYIGISNWKTLLSDHSFWSAFGHNVIVMIFSILLQIPLGLLLATFLDAGGKKFNIFKIIWFLPYLMSSVAIAFLFTYALATNGGIFSSLGTLIKGSKVTVDLLGRNPHALFSVIGVMAWQFTPFYMVYFIAGYGNIDTTIYEAAVIDGATRGQYLRQIAIPLLGPIFKTACTMSLIGSLKYFDMIWNMTGGGPAGGTELMATYMYKLSFQQFNMGYGSCVAAGMFILITAIALLFQKIFVVKEDY</sequence>
<dbReference type="Pfam" id="PF00528">
    <property type="entry name" value="BPD_transp_1"/>
    <property type="match status" value="1"/>
</dbReference>
<dbReference type="RefSeq" id="WP_069158797.1">
    <property type="nucleotide sequence ID" value="NZ_DBFYTC010000215.1"/>
</dbReference>
<evidence type="ECO:0000256" key="2">
    <source>
        <dbReference type="ARBA" id="ARBA00022448"/>
    </source>
</evidence>
<dbReference type="AlphaFoldDB" id="A0A1E3AKZ0"/>
<dbReference type="InterPro" id="IPR051393">
    <property type="entry name" value="ABC_transporter_permease"/>
</dbReference>
<evidence type="ECO:0000256" key="6">
    <source>
        <dbReference type="ARBA" id="ARBA00023136"/>
    </source>
</evidence>
<feature type="transmembrane region" description="Helical" evidence="7">
    <location>
        <begin position="217"/>
        <end position="238"/>
    </location>
</feature>
<accession>A0A1E3AKZ0</accession>